<evidence type="ECO:0000313" key="1">
    <source>
        <dbReference type="EMBL" id="KAJ1114252.1"/>
    </source>
</evidence>
<accession>A0AAV7NDV8</accession>
<name>A0AAV7NDV8_PLEWA</name>
<evidence type="ECO:0000313" key="2">
    <source>
        <dbReference type="Proteomes" id="UP001066276"/>
    </source>
</evidence>
<dbReference type="AlphaFoldDB" id="A0AAV7NDV8"/>
<gene>
    <name evidence="1" type="ORF">NDU88_002491</name>
</gene>
<dbReference type="EMBL" id="JANPWB010000012">
    <property type="protein sequence ID" value="KAJ1114252.1"/>
    <property type="molecule type" value="Genomic_DNA"/>
</dbReference>
<keyword evidence="2" id="KW-1185">Reference proteome</keyword>
<organism evidence="1 2">
    <name type="scientific">Pleurodeles waltl</name>
    <name type="common">Iberian ribbed newt</name>
    <dbReference type="NCBI Taxonomy" id="8319"/>
    <lineage>
        <taxon>Eukaryota</taxon>
        <taxon>Metazoa</taxon>
        <taxon>Chordata</taxon>
        <taxon>Craniata</taxon>
        <taxon>Vertebrata</taxon>
        <taxon>Euteleostomi</taxon>
        <taxon>Amphibia</taxon>
        <taxon>Batrachia</taxon>
        <taxon>Caudata</taxon>
        <taxon>Salamandroidea</taxon>
        <taxon>Salamandridae</taxon>
        <taxon>Pleurodelinae</taxon>
        <taxon>Pleurodeles</taxon>
    </lineage>
</organism>
<protein>
    <submittedName>
        <fullName evidence="1">Uncharacterized protein</fullName>
    </submittedName>
</protein>
<reference evidence="1" key="1">
    <citation type="journal article" date="2022" name="bioRxiv">
        <title>Sequencing and chromosome-scale assembly of the giantPleurodeles waltlgenome.</title>
        <authorList>
            <person name="Brown T."/>
            <person name="Elewa A."/>
            <person name="Iarovenko S."/>
            <person name="Subramanian E."/>
            <person name="Araus A.J."/>
            <person name="Petzold A."/>
            <person name="Susuki M."/>
            <person name="Suzuki K.-i.T."/>
            <person name="Hayashi T."/>
            <person name="Toyoda A."/>
            <person name="Oliveira C."/>
            <person name="Osipova E."/>
            <person name="Leigh N.D."/>
            <person name="Simon A."/>
            <person name="Yun M.H."/>
        </authorList>
    </citation>
    <scope>NUCLEOTIDE SEQUENCE</scope>
    <source>
        <strain evidence="1">20211129_DDA</strain>
        <tissue evidence="1">Liver</tissue>
    </source>
</reference>
<sequence length="82" mass="8927">MLCTVPSCVDLLHGPGTAHGVRGPRRCLPASLLGPSGWLHLSADFYCCGVVVPYWTLAWSAAKKMEKADQKQPKLTFDGEKK</sequence>
<dbReference type="Proteomes" id="UP001066276">
    <property type="component" value="Chromosome 8"/>
</dbReference>
<proteinExistence type="predicted"/>
<comment type="caution">
    <text evidence="1">The sequence shown here is derived from an EMBL/GenBank/DDBJ whole genome shotgun (WGS) entry which is preliminary data.</text>
</comment>